<sequence length="629" mass="73238">MFDPVHDSIVENGKQQRYEESTSDNSSDTSSTSSSSEQDEMKVNESTHSAEPIQEGDDEDTDPLDSSYLRSYFNDNLEQIFKFQDSQILPRSMLHYSLFRKLLLVKTPIFPNVLELFQMGYVEKKKKTYENVRHNYSYEPAIGETVVQQDLRYFLKTEHIGYMTFLIYTLISSKSVTKTCKDRLISDPYYSFALLFQLFLYNFNILNRFSTFSYNLLAGSSHKKFFPVIDIDVDLDKDVNYPHRSLNFQFKPEYLEMNDLDPRKDKSNIDKKIVVEWNKAAEMISGIAFGSANTHEERLQVHPQVNKLNGFQVFEALNDWCKSNGEKDPHKLSILIYDFISLLKKLGVRMKRENQIVALILWMTAIISYSQEHDHEFQESILMMIFNDPSFQNFDYMDYNVPYTESEMSVLQAECDARMASKPSKTINKRSPTILYFDEDYNIQIKHLKDPSTKVKPKKPKVEADNSVDEIETSVVSEAHDIANTEVDVIDVKGSILSPEMFHDAKHMFNDRSTKSKNNYIKQLDFESEHKLGGLYKDQTIDQLVHDLDQSHRIASLLRKDSQNYVKLFDEYDFNYVSVTSGKFGERIKKNPRYNDNLAGFQTDMVKLFRVSKKMIIRKAYKHNGNAST</sequence>
<evidence type="ECO:0000256" key="1">
    <source>
        <dbReference type="SAM" id="MobiDB-lite"/>
    </source>
</evidence>
<protein>
    <recommendedName>
        <fullName evidence="4">Ino eighty subunit 1</fullName>
    </recommendedName>
</protein>
<reference evidence="3" key="1">
    <citation type="submission" date="2016-11" db="EMBL/GenBank/DDBJ databases">
        <authorList>
            <person name="Guldener U."/>
        </authorList>
    </citation>
    <scope>NUCLEOTIDE SEQUENCE [LARGE SCALE GENOMIC DNA]</scope>
</reference>
<feature type="region of interest" description="Disordered" evidence="1">
    <location>
        <begin position="1"/>
        <end position="65"/>
    </location>
</feature>
<gene>
    <name evidence="2" type="ORF">HGUI_01010</name>
</gene>
<organism evidence="2 3">
    <name type="scientific">Hanseniaspora guilliermondii</name>
    <dbReference type="NCBI Taxonomy" id="56406"/>
    <lineage>
        <taxon>Eukaryota</taxon>
        <taxon>Fungi</taxon>
        <taxon>Dikarya</taxon>
        <taxon>Ascomycota</taxon>
        <taxon>Saccharomycotina</taxon>
        <taxon>Saccharomycetes</taxon>
        <taxon>Saccharomycodales</taxon>
        <taxon>Saccharomycodaceae</taxon>
        <taxon>Hanseniaspora</taxon>
    </lineage>
</organism>
<feature type="compositionally biased region" description="Acidic residues" evidence="1">
    <location>
        <begin position="54"/>
        <end position="63"/>
    </location>
</feature>
<evidence type="ECO:0000313" key="3">
    <source>
        <dbReference type="Proteomes" id="UP000183365"/>
    </source>
</evidence>
<dbReference type="EMBL" id="FQNF01000012">
    <property type="protein sequence ID" value="SGZ38810.1"/>
    <property type="molecule type" value="Genomic_DNA"/>
</dbReference>
<accession>A0A1L0AX13</accession>
<dbReference type="AlphaFoldDB" id="A0A1L0AX13"/>
<name>A0A1L0AX13_9ASCO</name>
<dbReference type="OrthoDB" id="3971444at2759"/>
<dbReference type="VEuPathDB" id="FungiDB:HGUI_01010"/>
<feature type="compositionally biased region" description="Low complexity" evidence="1">
    <location>
        <begin position="23"/>
        <end position="36"/>
    </location>
</feature>
<dbReference type="Proteomes" id="UP000183365">
    <property type="component" value="Unassembled WGS sequence"/>
</dbReference>
<feature type="compositionally biased region" description="Basic and acidic residues" evidence="1">
    <location>
        <begin position="1"/>
        <end position="20"/>
    </location>
</feature>
<evidence type="ECO:0008006" key="4">
    <source>
        <dbReference type="Google" id="ProtNLM"/>
    </source>
</evidence>
<proteinExistence type="predicted"/>
<evidence type="ECO:0000313" key="2">
    <source>
        <dbReference type="EMBL" id="SGZ38810.1"/>
    </source>
</evidence>
<keyword evidence="3" id="KW-1185">Reference proteome</keyword>